<dbReference type="Proteomes" id="UP000019763">
    <property type="component" value="Unassembled WGS sequence"/>
</dbReference>
<dbReference type="RefSeq" id="XP_011129141.1">
    <property type="nucleotide sequence ID" value="XM_011130839.1"/>
</dbReference>
<name>A0A023BB94_GRENI</name>
<organism evidence="1 2">
    <name type="scientific">Gregarina niphandrodes</name>
    <name type="common">Septate eugregarine</name>
    <dbReference type="NCBI Taxonomy" id="110365"/>
    <lineage>
        <taxon>Eukaryota</taxon>
        <taxon>Sar</taxon>
        <taxon>Alveolata</taxon>
        <taxon>Apicomplexa</taxon>
        <taxon>Conoidasida</taxon>
        <taxon>Gregarinasina</taxon>
        <taxon>Eugregarinorida</taxon>
        <taxon>Gregarinidae</taxon>
        <taxon>Gregarina</taxon>
    </lineage>
</organism>
<dbReference type="Pfam" id="PF05907">
    <property type="entry name" value="CXXC_Zn-b_euk"/>
    <property type="match status" value="1"/>
</dbReference>
<dbReference type="VEuPathDB" id="CryptoDB:GNI_029980"/>
<dbReference type="EMBL" id="AFNH02000226">
    <property type="protein sequence ID" value="EZG79033.1"/>
    <property type="molecule type" value="Genomic_DNA"/>
</dbReference>
<dbReference type="InterPro" id="IPR008584">
    <property type="entry name" value="CXXC_Zn-binding_euk"/>
</dbReference>
<gene>
    <name evidence="1" type="ORF">GNI_029980</name>
</gene>
<sequence length="162" mass="17783">MVLYGLFVKVDGEHLSHVGIPDDFTFAGDFSSGGICKEKVTWNFDSVEEGVRALQNLTMSFGGKAKATLSIEKPNKEIELPNSSARYGIAKSNAGWSLIAIFELRGMELTKVHLDQVNIVSQGGTVWTGRDPVDFCEYCEKSGNVVTIESFETKVETIKAKK</sequence>
<keyword evidence="2" id="KW-1185">Reference proteome</keyword>
<evidence type="ECO:0000313" key="2">
    <source>
        <dbReference type="Proteomes" id="UP000019763"/>
    </source>
</evidence>
<dbReference type="SUPFAM" id="SSF141678">
    <property type="entry name" value="MAL13P1.257-like"/>
    <property type="match status" value="1"/>
</dbReference>
<accession>A0A023BB94</accession>
<comment type="caution">
    <text evidence="1">The sequence shown here is derived from an EMBL/GenBank/DDBJ whole genome shotgun (WGS) entry which is preliminary data.</text>
</comment>
<proteinExistence type="predicted"/>
<evidence type="ECO:0000313" key="1">
    <source>
        <dbReference type="EMBL" id="EZG79033.1"/>
    </source>
</evidence>
<protein>
    <submittedName>
        <fullName evidence="1">Major facilitator superfamily (ISS) protein</fullName>
    </submittedName>
</protein>
<dbReference type="GeneID" id="22911261"/>
<reference evidence="1" key="1">
    <citation type="submission" date="2013-12" db="EMBL/GenBank/DDBJ databases">
        <authorList>
            <person name="Omoto C.K."/>
            <person name="Sibley D."/>
            <person name="Venepally P."/>
            <person name="Hadjithomas M."/>
            <person name="Karamycheva S."/>
            <person name="Brunk B."/>
            <person name="Roos D."/>
            <person name="Caler E."/>
            <person name="Lorenzi H."/>
        </authorList>
    </citation>
    <scope>NUCLEOTIDE SEQUENCE</scope>
</reference>
<dbReference type="AlphaFoldDB" id="A0A023BB94"/>